<dbReference type="InterPro" id="IPR000873">
    <property type="entry name" value="AMP-dep_synth/lig_dom"/>
</dbReference>
<comment type="pathway">
    <text evidence="1">Secondary metabolite biosynthesis.</text>
</comment>
<proteinExistence type="inferred from homology"/>
<dbReference type="Gene3D" id="1.10.1200.10">
    <property type="entry name" value="ACP-like"/>
    <property type="match status" value="1"/>
</dbReference>
<dbReference type="SUPFAM" id="SSF52777">
    <property type="entry name" value="CoA-dependent acyltransferases"/>
    <property type="match status" value="3"/>
</dbReference>
<comment type="similarity">
    <text evidence="5">Belongs to the NRP synthetase family.</text>
</comment>
<dbReference type="PANTHER" id="PTHR45527">
    <property type="entry name" value="NONRIBOSOMAL PEPTIDE SYNTHETASE"/>
    <property type="match status" value="1"/>
</dbReference>
<keyword evidence="3" id="KW-0597">Phosphoprotein</keyword>
<feature type="domain" description="Carrier" evidence="6">
    <location>
        <begin position="740"/>
        <end position="816"/>
    </location>
</feature>
<accession>A0A8H7K9B2</accession>
<dbReference type="InterPro" id="IPR001242">
    <property type="entry name" value="Condensation_dom"/>
</dbReference>
<dbReference type="FunFam" id="3.40.50.980:FF:000001">
    <property type="entry name" value="Non-ribosomal peptide synthetase"/>
    <property type="match status" value="2"/>
</dbReference>
<dbReference type="InterPro" id="IPR023213">
    <property type="entry name" value="CAT-like_dom_sf"/>
</dbReference>
<evidence type="ECO:0000256" key="4">
    <source>
        <dbReference type="ARBA" id="ARBA00022598"/>
    </source>
</evidence>
<evidence type="ECO:0000313" key="7">
    <source>
        <dbReference type="EMBL" id="KAF9746267.1"/>
    </source>
</evidence>
<name>A0A8H7K9B2_BIOOC</name>
<dbReference type="SUPFAM" id="SSF47336">
    <property type="entry name" value="ACP-like"/>
    <property type="match status" value="1"/>
</dbReference>
<comment type="caution">
    <text evidence="7">The sequence shown here is derived from an EMBL/GenBank/DDBJ whole genome shotgun (WGS) entry which is preliminary data.</text>
</comment>
<dbReference type="SUPFAM" id="SSF56801">
    <property type="entry name" value="Acetyl-CoA synthetase-like"/>
    <property type="match status" value="2"/>
</dbReference>
<dbReference type="GO" id="GO:0031177">
    <property type="term" value="F:phosphopantetheine binding"/>
    <property type="evidence" value="ECO:0007669"/>
    <property type="project" value="TreeGrafter"/>
</dbReference>
<keyword evidence="2" id="KW-0596">Phosphopantetheine</keyword>
<dbReference type="CDD" id="cd19545">
    <property type="entry name" value="FUM14_C_NRPS-like"/>
    <property type="match status" value="1"/>
</dbReference>
<dbReference type="EMBL" id="JADCTT010000011">
    <property type="protein sequence ID" value="KAF9746267.1"/>
    <property type="molecule type" value="Genomic_DNA"/>
</dbReference>
<evidence type="ECO:0000256" key="5">
    <source>
        <dbReference type="ARBA" id="ARBA00029454"/>
    </source>
</evidence>
<evidence type="ECO:0000313" key="8">
    <source>
        <dbReference type="Proteomes" id="UP000616885"/>
    </source>
</evidence>
<dbReference type="Pfam" id="PF00550">
    <property type="entry name" value="PP-binding"/>
    <property type="match status" value="1"/>
</dbReference>
<dbReference type="Gene3D" id="3.30.300.30">
    <property type="match status" value="1"/>
</dbReference>
<evidence type="ECO:0000256" key="3">
    <source>
        <dbReference type="ARBA" id="ARBA00022553"/>
    </source>
</evidence>
<organism evidence="7 8">
    <name type="scientific">Bionectria ochroleuca</name>
    <name type="common">Gliocladium roseum</name>
    <dbReference type="NCBI Taxonomy" id="29856"/>
    <lineage>
        <taxon>Eukaryota</taxon>
        <taxon>Fungi</taxon>
        <taxon>Dikarya</taxon>
        <taxon>Ascomycota</taxon>
        <taxon>Pezizomycotina</taxon>
        <taxon>Sordariomycetes</taxon>
        <taxon>Hypocreomycetidae</taxon>
        <taxon>Hypocreales</taxon>
        <taxon>Bionectriaceae</taxon>
        <taxon>Clonostachys</taxon>
    </lineage>
</organism>
<dbReference type="Gene3D" id="3.30.559.10">
    <property type="entry name" value="Chloramphenicol acetyltransferase-like domain"/>
    <property type="match status" value="1"/>
</dbReference>
<dbReference type="GO" id="GO:0005737">
    <property type="term" value="C:cytoplasm"/>
    <property type="evidence" value="ECO:0007669"/>
    <property type="project" value="TreeGrafter"/>
</dbReference>
<dbReference type="PROSITE" id="PS50075">
    <property type="entry name" value="CARRIER"/>
    <property type="match status" value="1"/>
</dbReference>
<dbReference type="InterPro" id="IPR042099">
    <property type="entry name" value="ANL_N_sf"/>
</dbReference>
<dbReference type="CDD" id="cd05918">
    <property type="entry name" value="A_NRPS_SidN3_like"/>
    <property type="match status" value="1"/>
</dbReference>
<evidence type="ECO:0000256" key="2">
    <source>
        <dbReference type="ARBA" id="ARBA00022450"/>
    </source>
</evidence>
<dbReference type="NCBIfam" id="TIGR01733">
    <property type="entry name" value="AA-adenyl-dom"/>
    <property type="match status" value="1"/>
</dbReference>
<dbReference type="GO" id="GO:0044550">
    <property type="term" value="P:secondary metabolite biosynthetic process"/>
    <property type="evidence" value="ECO:0007669"/>
    <property type="project" value="TreeGrafter"/>
</dbReference>
<keyword evidence="4" id="KW-0436">Ligase</keyword>
<dbReference type="InterPro" id="IPR036736">
    <property type="entry name" value="ACP-like_sf"/>
</dbReference>
<dbReference type="FunFam" id="1.10.1200.10:FF:000005">
    <property type="entry name" value="Nonribosomal peptide synthetase 1"/>
    <property type="match status" value="1"/>
</dbReference>
<dbReference type="PANTHER" id="PTHR45527:SF1">
    <property type="entry name" value="FATTY ACID SYNTHASE"/>
    <property type="match status" value="1"/>
</dbReference>
<gene>
    <name evidence="7" type="ORF">IM811_003172</name>
</gene>
<dbReference type="Gene3D" id="3.30.559.30">
    <property type="entry name" value="Nonribosomal peptide synthetase, condensation domain"/>
    <property type="match status" value="2"/>
</dbReference>
<dbReference type="InterPro" id="IPR010071">
    <property type="entry name" value="AA_adenyl_dom"/>
</dbReference>
<reference evidence="7" key="1">
    <citation type="submission" date="2020-10" db="EMBL/GenBank/DDBJ databases">
        <title>High-Quality Genome Resource of Clonostachys rosea strain S41 by Oxford Nanopore Long-Read Sequencing.</title>
        <authorList>
            <person name="Wang H."/>
        </authorList>
    </citation>
    <scope>NUCLEOTIDE SEQUENCE</scope>
    <source>
        <strain evidence="7">S41</strain>
    </source>
</reference>
<dbReference type="GO" id="GO:0043041">
    <property type="term" value="P:amino acid activation for nonribosomal peptide biosynthetic process"/>
    <property type="evidence" value="ECO:0007669"/>
    <property type="project" value="TreeGrafter"/>
</dbReference>
<evidence type="ECO:0000256" key="1">
    <source>
        <dbReference type="ARBA" id="ARBA00005179"/>
    </source>
</evidence>
<evidence type="ECO:0000259" key="6">
    <source>
        <dbReference type="PROSITE" id="PS50075"/>
    </source>
</evidence>
<dbReference type="InterPro" id="IPR009081">
    <property type="entry name" value="PP-bd_ACP"/>
</dbReference>
<dbReference type="Proteomes" id="UP000616885">
    <property type="component" value="Unassembled WGS sequence"/>
</dbReference>
<dbReference type="Pfam" id="PF00501">
    <property type="entry name" value="AMP-binding"/>
    <property type="match status" value="2"/>
</dbReference>
<dbReference type="FunFam" id="3.30.559.30:FF:000003">
    <property type="entry name" value="Nonribosomal peptide synthase SidD"/>
    <property type="match status" value="1"/>
</dbReference>
<dbReference type="GO" id="GO:0016874">
    <property type="term" value="F:ligase activity"/>
    <property type="evidence" value="ECO:0007669"/>
    <property type="project" value="UniProtKB-KW"/>
</dbReference>
<dbReference type="InterPro" id="IPR020845">
    <property type="entry name" value="AMP-binding_CS"/>
</dbReference>
<dbReference type="InterPro" id="IPR045851">
    <property type="entry name" value="AMP-bd_C_sf"/>
</dbReference>
<sequence>MAGRQAEVPGLLDMAGPALATMPIRVFLDGNQKVSEFLRQLQKQATDMIPFEQYGLRNISKLERVEKDVCDFTSLLVIQPRQHLDWSGNNDGHDSDALLIPTSAHGGTDVDLMQGYFAYPLVIQCHVYDDFVQMDMTYNSAVLSEFQIQALCHNFEHVTKQLVTSDKIPLSEVSVAGTWDAQKAVNFNPDRSETVLECVHDLIEQQAVRTPEKPAVSAWDSELSYSQLNSAANRLAHVLVTEYGVKTQDLVHTCFEKSVWMIVSMLAINKAGAAWVPLDPSHPLQRHEQVIEKTKAKLVLASPSNTEMCRKLVPSVIEVTATLDEQLARSSPESGPRKPTSAVTPRDPCYVLFTSGSTGTPKGFVMEHKALASSQVAMTRALGMKSDVRMLQFASFAFDLCIGEIYWPLMLGGCVCIPSEHMRMNALKEFVHDRQVNAAIITPTLLDSLKPEDYPSLKMIVTAGEALGHDVLQSWFGKTRLINAWGPAETCVINTIHEWNSSKEHPLTLGKPVGSHCWIVNSKNPSQLAPISVVGEIVLQGPTLLREYLGDQEKSREVLVEDVPSWAIRGDQPDWSRFYRSGDLGYYDQDGNIVFSSRRDAQVKIRGLRIELGEVEHRILNALDGASRVAVNLFKIGATMRLISHFCFTEEEKQASADAKETSEMFLPMTEAIKNKVSEMLGELNVMMPQYMIPVLFIPCGYMPVNSSAKLDRKALIRHTEILDPHQLASYSLSESIKRPPETVMEKRLQKLWAQSLKIPAESIGRDDSFLRIGGDSVTAIHFVANARQEGIDIVFKDVFDDPRLCKVAEKASDSTDVGADAETSVEPFSLIDEQTRGRLTADDFHMRCNLPLDLIIEDVYPCTKLQEGLMALTVKLPGSYVAKHVYRIPSCVDTLQFKKAWNRTVEICTNLRTRIVFVDGKSLQVISKEFPQWEEVEGYDLQSYLKTLKHLDMGYGSRLSRYALIEESSGQRYFVSISHHSTFDGWSWDLVIHNLSIAYHNARLPERQPYSGFVAYALKIDKIQAENYWTLQLEGASRARFPVEQKVKSSSRERDTGFFECSIQLGIETKSSITKATILRAAWAILLARYSDTDDICFGATVSGRNASVPGLESMVGPVLATVPVRIILDKRQKVSSFLRKVQDQASEMVAFEQYGLAEISRIRPSFKEACDFASLFVVQSQQSSDGLVDSVVEVFDGGKELTMDMMQDYFNYPLVTQCSLAGDHVELTFVYDRNSLTESQLGTMSRHFGHIVDQLQQANGNTLQSVSVSGSWDLEYSVALNKDKVQFHGDCIHHMITQKALELPDHEAIYTTEESMSYATLEDLTTSLAIYLQSLGVKKGSVVALCTQRSILGIVAMLAIIKAGGAFLPLDPAHPESRREALVKEVNASIIIVSSLTLNACQHMGSTATILNLSKSFVSKLSEQKQQSQEKSTPPSPSDLAYILFTSGSTGKPKGIMISHSALCTSMHGLAGS</sequence>
<dbReference type="FunFam" id="3.30.300.30:FF:000015">
    <property type="entry name" value="Nonribosomal peptide synthase SidD"/>
    <property type="match status" value="1"/>
</dbReference>
<dbReference type="PROSITE" id="PS00455">
    <property type="entry name" value="AMP_BINDING"/>
    <property type="match status" value="2"/>
</dbReference>
<dbReference type="Gene3D" id="3.40.50.12780">
    <property type="entry name" value="N-terminal domain of ligase-like"/>
    <property type="match status" value="2"/>
</dbReference>
<dbReference type="Pfam" id="PF00668">
    <property type="entry name" value="Condensation"/>
    <property type="match status" value="2"/>
</dbReference>
<protein>
    <recommendedName>
        <fullName evidence="6">Carrier domain-containing protein</fullName>
    </recommendedName>
</protein>